<dbReference type="Pfam" id="PF05175">
    <property type="entry name" value="MTS"/>
    <property type="match status" value="1"/>
</dbReference>
<evidence type="ECO:0000256" key="1">
    <source>
        <dbReference type="ARBA" id="ARBA00022603"/>
    </source>
</evidence>
<keyword evidence="1 4" id="KW-0808">Transferase</keyword>
<gene>
    <name evidence="4" type="ORF">KDU71_00910</name>
</gene>
<reference evidence="4" key="2">
    <citation type="submission" date="2021-04" db="EMBL/GenBank/DDBJ databases">
        <authorList>
            <person name="Zhang T."/>
            <person name="Zhang Y."/>
            <person name="Lu D."/>
            <person name="Zuo D."/>
            <person name="Du Z."/>
        </authorList>
    </citation>
    <scope>NUCLEOTIDE SEQUENCE</scope>
    <source>
        <strain evidence="4">JR1</strain>
    </source>
</reference>
<dbReference type="InterPro" id="IPR007848">
    <property type="entry name" value="Small_mtfrase_dom"/>
</dbReference>
<dbReference type="CDD" id="cd02440">
    <property type="entry name" value="AdoMet_MTases"/>
    <property type="match status" value="1"/>
</dbReference>
<dbReference type="GO" id="GO:0032259">
    <property type="term" value="P:methylation"/>
    <property type="evidence" value="ECO:0007669"/>
    <property type="project" value="UniProtKB-KW"/>
</dbReference>
<keyword evidence="5" id="KW-1185">Reference proteome</keyword>
<sequence length="322" mass="36648">MRQYNHIYTFKYDTHNSELCQLEARQLFGEEVRQKLLFTNIKIDPSISPFVKNRLDIMAMANDYDQLIDCIRQKNICTDGFKAEYLLLEGDATSYNERLGKLKDVGYCIEGEPDYVTPTIIYSIACYQNTWYFGELVKHNTDWFKHKNKPVSFSSAINMDIAKTLVSIASQGDKNKRLLDAGCGVGTVMLEACISGLHIEGCDIHWKACVSTRKNLAHYNYTANVYRTDLKDHSTQYDAAIIDLPYNLFSHSDDDNSLHIIRSAAELATRLIIVSTSDIEVIINQAGLKVADVCQVEKKGKKFARNIWVCEKEEVAIETELV</sequence>
<dbReference type="AlphaFoldDB" id="A0A941IT28"/>
<protein>
    <submittedName>
        <fullName evidence="4">Methyltransferase</fullName>
    </submittedName>
</protein>
<keyword evidence="1 4" id="KW-0489">Methyltransferase</keyword>
<evidence type="ECO:0000259" key="3">
    <source>
        <dbReference type="Pfam" id="PF05175"/>
    </source>
</evidence>
<name>A0A941IT28_9BACT</name>
<keyword evidence="2" id="KW-0949">S-adenosyl-L-methionine</keyword>
<organism evidence="4 5">
    <name type="scientific">Carboxylicivirga sediminis</name>
    <dbReference type="NCBI Taxonomy" id="2006564"/>
    <lineage>
        <taxon>Bacteria</taxon>
        <taxon>Pseudomonadati</taxon>
        <taxon>Bacteroidota</taxon>
        <taxon>Bacteroidia</taxon>
        <taxon>Marinilabiliales</taxon>
        <taxon>Marinilabiliaceae</taxon>
        <taxon>Carboxylicivirga</taxon>
    </lineage>
</organism>
<dbReference type="GO" id="GO:0008168">
    <property type="term" value="F:methyltransferase activity"/>
    <property type="evidence" value="ECO:0007669"/>
    <property type="project" value="UniProtKB-KW"/>
</dbReference>
<evidence type="ECO:0000256" key="2">
    <source>
        <dbReference type="ARBA" id="ARBA00022691"/>
    </source>
</evidence>
<evidence type="ECO:0000313" key="5">
    <source>
        <dbReference type="Proteomes" id="UP000679220"/>
    </source>
</evidence>
<proteinExistence type="predicted"/>
<dbReference type="RefSeq" id="WP_212188010.1">
    <property type="nucleotide sequence ID" value="NZ_JAGTAR010000001.1"/>
</dbReference>
<dbReference type="EMBL" id="JAGTAR010000001">
    <property type="protein sequence ID" value="MBR8534106.1"/>
    <property type="molecule type" value="Genomic_DNA"/>
</dbReference>
<dbReference type="InterPro" id="IPR029063">
    <property type="entry name" value="SAM-dependent_MTases_sf"/>
</dbReference>
<accession>A0A941IT28</accession>
<reference evidence="4" key="1">
    <citation type="journal article" date="2018" name="Int. J. Syst. Evol. Microbiol.">
        <title>Carboxylicivirga sediminis sp. nov., isolated from coastal sediment.</title>
        <authorList>
            <person name="Wang F.Q."/>
            <person name="Ren L.H."/>
            <person name="Zou R.J."/>
            <person name="Sun Y.Z."/>
            <person name="Liu X.J."/>
            <person name="Jiang F."/>
            <person name="Liu L.J."/>
        </authorList>
    </citation>
    <scope>NUCLEOTIDE SEQUENCE</scope>
    <source>
        <strain evidence="4">JR1</strain>
    </source>
</reference>
<dbReference type="Proteomes" id="UP000679220">
    <property type="component" value="Unassembled WGS sequence"/>
</dbReference>
<comment type="caution">
    <text evidence="4">The sequence shown here is derived from an EMBL/GenBank/DDBJ whole genome shotgun (WGS) entry which is preliminary data.</text>
</comment>
<evidence type="ECO:0000313" key="4">
    <source>
        <dbReference type="EMBL" id="MBR8534106.1"/>
    </source>
</evidence>
<dbReference type="SUPFAM" id="SSF53335">
    <property type="entry name" value="S-adenosyl-L-methionine-dependent methyltransferases"/>
    <property type="match status" value="1"/>
</dbReference>
<dbReference type="Gene3D" id="3.40.50.150">
    <property type="entry name" value="Vaccinia Virus protein VP39"/>
    <property type="match status" value="1"/>
</dbReference>
<feature type="domain" description="Methyltransferase small" evidence="3">
    <location>
        <begin position="153"/>
        <end position="267"/>
    </location>
</feature>